<feature type="domain" description="DUF4395" evidence="2">
    <location>
        <begin position="5"/>
        <end position="132"/>
    </location>
</feature>
<keyword evidence="1" id="KW-0812">Transmembrane</keyword>
<proteinExistence type="predicted"/>
<evidence type="ECO:0000256" key="1">
    <source>
        <dbReference type="SAM" id="Phobius"/>
    </source>
</evidence>
<evidence type="ECO:0000259" key="2">
    <source>
        <dbReference type="Pfam" id="PF14340"/>
    </source>
</evidence>
<dbReference type="EMBL" id="JAEKNR010000186">
    <property type="protein sequence ID" value="MBJ7600068.1"/>
    <property type="molecule type" value="Genomic_DNA"/>
</dbReference>
<dbReference type="InterPro" id="IPR025508">
    <property type="entry name" value="DUF4395"/>
</dbReference>
<accession>A0A934KCT9</accession>
<dbReference type="Pfam" id="PF14340">
    <property type="entry name" value="DUF4395"/>
    <property type="match status" value="1"/>
</dbReference>
<dbReference type="RefSeq" id="WP_338203755.1">
    <property type="nucleotide sequence ID" value="NZ_JAEKNR010000186.1"/>
</dbReference>
<feature type="transmembrane region" description="Helical" evidence="1">
    <location>
        <begin position="77"/>
        <end position="97"/>
    </location>
</feature>
<keyword evidence="4" id="KW-1185">Reference proteome</keyword>
<dbReference type="AlphaFoldDB" id="A0A934KCT9"/>
<reference evidence="3" key="1">
    <citation type="submission" date="2020-10" db="EMBL/GenBank/DDBJ databases">
        <title>Ca. Dormibacterota MAGs.</title>
        <authorList>
            <person name="Montgomery K."/>
        </authorList>
    </citation>
    <scope>NUCLEOTIDE SEQUENCE [LARGE SCALE GENOMIC DNA]</scope>
    <source>
        <strain evidence="3">SC8812_S17_10</strain>
    </source>
</reference>
<feature type="transmembrane region" description="Helical" evidence="1">
    <location>
        <begin position="103"/>
        <end position="130"/>
    </location>
</feature>
<keyword evidence="1" id="KW-1133">Transmembrane helix</keyword>
<evidence type="ECO:0000313" key="3">
    <source>
        <dbReference type="EMBL" id="MBJ7600068.1"/>
    </source>
</evidence>
<protein>
    <submittedName>
        <fullName evidence="3">DUF4395 family protein</fullName>
    </submittedName>
</protein>
<keyword evidence="1" id="KW-0472">Membrane</keyword>
<evidence type="ECO:0000313" key="4">
    <source>
        <dbReference type="Proteomes" id="UP000612893"/>
    </source>
</evidence>
<dbReference type="Proteomes" id="UP000612893">
    <property type="component" value="Unassembled WGS sequence"/>
</dbReference>
<organism evidence="3 4">
    <name type="scientific">Candidatus Nephthysia bennettiae</name>
    <dbReference type="NCBI Taxonomy" id="3127016"/>
    <lineage>
        <taxon>Bacteria</taxon>
        <taxon>Bacillati</taxon>
        <taxon>Candidatus Dormiibacterota</taxon>
        <taxon>Candidatus Dormibacteria</taxon>
        <taxon>Candidatus Dormibacterales</taxon>
        <taxon>Candidatus Dormibacteraceae</taxon>
        <taxon>Candidatus Nephthysia</taxon>
    </lineage>
</organism>
<comment type="caution">
    <text evidence="3">The sequence shown here is derived from an EMBL/GenBank/DDBJ whole genome shotgun (WGS) entry which is preliminary data.</text>
</comment>
<sequence>MTARKVHQWAMVSLVAAAFLLGGFEAPLLLAVAGVIMLAGRFWWQLDLFRQLTWRLLEPRGLLRRREFHEDHESRRIARVLGGTVWLLAAALVLLHLPLAAWTLAFLVAVMVALDAALDFCALCFVLHLVRR</sequence>
<name>A0A934KCT9_9BACT</name>
<gene>
    <name evidence="3" type="ORF">JF922_18575</name>
</gene>